<organism evidence="1 2">
    <name type="scientific">Candidatus Contendibacter odensensis</name>
    <dbReference type="NCBI Taxonomy" id="1400860"/>
    <lineage>
        <taxon>Bacteria</taxon>
        <taxon>Pseudomonadati</taxon>
        <taxon>Pseudomonadota</taxon>
        <taxon>Gammaproteobacteria</taxon>
        <taxon>Candidatus Competibacteraceae</taxon>
        <taxon>Candidatus Contendibacter</taxon>
    </lineage>
</organism>
<protein>
    <submittedName>
        <fullName evidence="1">Uncharacterized protein</fullName>
    </submittedName>
</protein>
<sequence length="101" mass="11765">MHIVDDPVLSMLANFLEDVPCLDLSDADFLRQQAQAIKQYTKDFPFEERQERALEWIELYARDYRRQWQKEVIVQALIGVRCSDCPLVSNSQSSTCVVLNN</sequence>
<name>A0A2G6PG67_9GAMM</name>
<reference evidence="1 2" key="1">
    <citation type="submission" date="2017-10" db="EMBL/GenBank/DDBJ databases">
        <title>Novel microbial diversity and functional potential in the marine mammal oral microbiome.</title>
        <authorList>
            <person name="Dudek N.K."/>
            <person name="Sun C.L."/>
            <person name="Burstein D."/>
            <person name="Kantor R.S."/>
            <person name="Aliaga Goltsman D.S."/>
            <person name="Bik E.M."/>
            <person name="Thomas B.C."/>
            <person name="Banfield J.F."/>
            <person name="Relman D.A."/>
        </authorList>
    </citation>
    <scope>NUCLEOTIDE SEQUENCE [LARGE SCALE GENOMIC DNA]</scope>
    <source>
        <strain evidence="1">DOLJORAL78_50_517</strain>
    </source>
</reference>
<evidence type="ECO:0000313" key="1">
    <source>
        <dbReference type="EMBL" id="PIE83547.1"/>
    </source>
</evidence>
<dbReference type="AlphaFoldDB" id="A0A2G6PG67"/>
<proteinExistence type="predicted"/>
<gene>
    <name evidence="1" type="ORF">CSA09_01485</name>
</gene>
<accession>A0A2G6PG67</accession>
<evidence type="ECO:0000313" key="2">
    <source>
        <dbReference type="Proteomes" id="UP000229278"/>
    </source>
</evidence>
<dbReference type="Proteomes" id="UP000229278">
    <property type="component" value="Unassembled WGS sequence"/>
</dbReference>
<dbReference type="EMBL" id="PDTV01000004">
    <property type="protein sequence ID" value="PIE83547.1"/>
    <property type="molecule type" value="Genomic_DNA"/>
</dbReference>
<comment type="caution">
    <text evidence="1">The sequence shown here is derived from an EMBL/GenBank/DDBJ whole genome shotgun (WGS) entry which is preliminary data.</text>
</comment>